<evidence type="ECO:0000313" key="3">
    <source>
        <dbReference type="Proteomes" id="UP001285908"/>
    </source>
</evidence>
<feature type="region of interest" description="Disordered" evidence="1">
    <location>
        <begin position="1"/>
        <end position="66"/>
    </location>
</feature>
<name>A0AAJ0I5N6_9PEZI</name>
<feature type="compositionally biased region" description="Basic and acidic residues" evidence="1">
    <location>
        <begin position="1"/>
        <end position="14"/>
    </location>
</feature>
<evidence type="ECO:0000313" key="2">
    <source>
        <dbReference type="EMBL" id="KAK3490672.1"/>
    </source>
</evidence>
<dbReference type="RefSeq" id="XP_062691855.1">
    <property type="nucleotide sequence ID" value="XM_062839003.1"/>
</dbReference>
<proteinExistence type="predicted"/>
<dbReference type="GeneID" id="87876625"/>
<evidence type="ECO:0000256" key="1">
    <source>
        <dbReference type="SAM" id="MobiDB-lite"/>
    </source>
</evidence>
<accession>A0AAJ0I5N6</accession>
<comment type="caution">
    <text evidence="2">The sequence shown here is derived from an EMBL/GenBank/DDBJ whole genome shotgun (WGS) entry which is preliminary data.</text>
</comment>
<protein>
    <submittedName>
        <fullName evidence="2">Uncharacterized protein</fullName>
    </submittedName>
</protein>
<keyword evidence="3" id="KW-1185">Reference proteome</keyword>
<dbReference type="AlphaFoldDB" id="A0AAJ0I5N6"/>
<dbReference type="EMBL" id="JAULSX010000005">
    <property type="protein sequence ID" value="KAK3490672.1"/>
    <property type="molecule type" value="Genomic_DNA"/>
</dbReference>
<gene>
    <name evidence="2" type="ORF">B0T23DRAFT_405484</name>
</gene>
<sequence>MDVRRRMNRRDVVRCSRRCSPRSREEGTKARQAGNLTLWYGPASTSTTANLPRPATGTRGWNLPGMERKLAGPQFAKGDYDVMARTWGGEERLRARGHGATARGVIPFGLRSAQQ</sequence>
<organism evidence="2 3">
    <name type="scientific">Neurospora hispaniola</name>
    <dbReference type="NCBI Taxonomy" id="588809"/>
    <lineage>
        <taxon>Eukaryota</taxon>
        <taxon>Fungi</taxon>
        <taxon>Dikarya</taxon>
        <taxon>Ascomycota</taxon>
        <taxon>Pezizomycotina</taxon>
        <taxon>Sordariomycetes</taxon>
        <taxon>Sordariomycetidae</taxon>
        <taxon>Sordariales</taxon>
        <taxon>Sordariaceae</taxon>
        <taxon>Neurospora</taxon>
    </lineage>
</organism>
<dbReference type="Proteomes" id="UP001285908">
    <property type="component" value="Unassembled WGS sequence"/>
</dbReference>
<reference evidence="2 3" key="1">
    <citation type="journal article" date="2023" name="Mol. Phylogenet. Evol.">
        <title>Genome-scale phylogeny and comparative genomics of the fungal order Sordariales.</title>
        <authorList>
            <person name="Hensen N."/>
            <person name="Bonometti L."/>
            <person name="Westerberg I."/>
            <person name="Brannstrom I.O."/>
            <person name="Guillou S."/>
            <person name="Cros-Aarteil S."/>
            <person name="Calhoun S."/>
            <person name="Haridas S."/>
            <person name="Kuo A."/>
            <person name="Mondo S."/>
            <person name="Pangilinan J."/>
            <person name="Riley R."/>
            <person name="LaButti K."/>
            <person name="Andreopoulos B."/>
            <person name="Lipzen A."/>
            <person name="Chen C."/>
            <person name="Yan M."/>
            <person name="Daum C."/>
            <person name="Ng V."/>
            <person name="Clum A."/>
            <person name="Steindorff A."/>
            <person name="Ohm R.A."/>
            <person name="Martin F."/>
            <person name="Silar P."/>
            <person name="Natvig D.O."/>
            <person name="Lalanne C."/>
            <person name="Gautier V."/>
            <person name="Ament-Velasquez S.L."/>
            <person name="Kruys A."/>
            <person name="Hutchinson M.I."/>
            <person name="Powell A.J."/>
            <person name="Barry K."/>
            <person name="Miller A.N."/>
            <person name="Grigoriev I.V."/>
            <person name="Debuchy R."/>
            <person name="Gladieux P."/>
            <person name="Hiltunen Thoren M."/>
            <person name="Johannesson H."/>
        </authorList>
    </citation>
    <scope>NUCLEOTIDE SEQUENCE [LARGE SCALE GENOMIC DNA]</scope>
    <source>
        <strain evidence="2 3">FGSC 10403</strain>
    </source>
</reference>